<dbReference type="STRING" id="1531966.A0A0A1TGG8"/>
<evidence type="ECO:0000256" key="4">
    <source>
        <dbReference type="ARBA" id="ARBA00022475"/>
    </source>
</evidence>
<dbReference type="HOGENOM" id="CLU_000604_27_5_1"/>
<evidence type="ECO:0000256" key="8">
    <source>
        <dbReference type="ARBA" id="ARBA00022989"/>
    </source>
</evidence>
<evidence type="ECO:0000256" key="2">
    <source>
        <dbReference type="ARBA" id="ARBA00009726"/>
    </source>
</evidence>
<keyword evidence="6" id="KW-0547">Nucleotide-binding</keyword>
<feature type="domain" description="ABC transporter" evidence="13">
    <location>
        <begin position="1194"/>
        <end position="1429"/>
    </location>
</feature>
<dbReference type="CDD" id="cd18580">
    <property type="entry name" value="ABC_6TM_ABCC_D2"/>
    <property type="match status" value="1"/>
</dbReference>
<dbReference type="PROSITE" id="PS50929">
    <property type="entry name" value="ABC_TM1F"/>
    <property type="match status" value="2"/>
</dbReference>
<protein>
    <recommendedName>
        <fullName evidence="17">ABC transporter</fullName>
    </recommendedName>
</protein>
<feature type="transmembrane region" description="Helical" evidence="12">
    <location>
        <begin position="1014"/>
        <end position="1033"/>
    </location>
</feature>
<keyword evidence="9 12" id="KW-0472">Membrane</keyword>
<dbReference type="InterPro" id="IPR017871">
    <property type="entry name" value="ABC_transporter-like_CS"/>
</dbReference>
<dbReference type="SMART" id="SM00382">
    <property type="entry name" value="AAA"/>
    <property type="match status" value="2"/>
</dbReference>
<feature type="domain" description="ABC transporter" evidence="13">
    <location>
        <begin position="598"/>
        <end position="825"/>
    </location>
</feature>
<feature type="domain" description="ABC transmembrane type-1" evidence="14">
    <location>
        <begin position="267"/>
        <end position="540"/>
    </location>
</feature>
<dbReference type="InterPro" id="IPR044726">
    <property type="entry name" value="ABCC_6TM_D2"/>
</dbReference>
<evidence type="ECO:0000256" key="9">
    <source>
        <dbReference type="ARBA" id="ARBA00023136"/>
    </source>
</evidence>
<sequence>MDSSFGPQLDGQSDFTLLFEQTIFTILPSSVLLVIGAVYLYQLSLRPVQVQTGLLLWLKLSFLFLFLATELAGAILWSVLRTFDSDASLAAVVLKCFAATGVAFVLFAEHRRSPRSSALIGLYLFIAILLDIVKARSYYRRPGLSSLGIVTIISAVSKMVLLVLEEMSKKSLLKSEKLQSELGPECAGGLFNRTLFIWLNRTLFAGFKAIIDVDDLPDLAPKFGSQALHRKFQENWQSEKKTSKYCLAITCAKLLIKPSIAIIFPRLCFAAFKFSQPLLLQSIVNAVGQEDHSDDVTNGLITATILLYLGLAVSNAYYNHVMYRSVTLTRGHVVSSILAKTTRLNQSEAKRSAAVTLMSTDMDGIQSGIVLFHEIWASIIELAIGIYLLATLVGKASFLVVIPSSINVAVSLRLSKRMSPARLLWIKSIQTRVAATSVVLGQLKGIKMTGLAPTVGDKLQGLRVDELQKSKKSRVYQIALFGLATFSNNITPIIVMAGGLFWTNIAGKLSAAEAFSTLSVVLLVSSPLEVLLVAFPQLLSIMTSFSRVQKFLLLEEQERKVVAKEVADTDPENDRQSGGIPLNSIERTGDVDTPSVTVELKDVSVAAGQSDEPFLKSINMSLAKSSLSIITGPVGCGKTLLLKTILGETSLITGIVSSNKGNSSYCDQTSWLRNVSLRKNIIGESLFDQRWYDTVVHGCLLTEDFKEIAGGDDSLAGSSGVNLSGGQRQRIALARAVYSQKPVMILDDVFSALDITTAATVLHRLFGDDGIVRKYGAIVIIATHAVGYLYIADNVITIDDGGTVTVASQVPSRASRVDHEATDTKNKGKERQSRTTRGGSSQQANPLASSIAKKDKAIERQRGDASLYYFYLKSNGLALFAIWLGMVALSAIWQKMPAIFVRIWLEKDPDNNIYFVGFAVLGATSFLCSMAMLTVYMMKLVPRSAENLHWMLVKTVMAVTIGFISSSDTGTILNRFSQDMTLVNQTLPRAVSLTLIQFFSVLVDLVVILSGAKYAAAILPALIGGLYMIQIYYLRTSRQMRYLDLEAKSPLYTQLTETAAGIEHIRAFGWEEKNLQQGLKLLDHSQKPYYYMFAIQRWLALVLDFCVMAVAVTLVAFALRFTGTTSQSAIGLSLLNMVKFSDSLSKWVQNWIDLETSLGAVARLKSFVSETPIEPGPREPRASLPASWPDGGAIELKNVTANYNPNDTNSVPVLRSLSATIKPGQKVGIIGRTGSGKSSFLLALLHLLEYSGSIVIDGVDIAHITRQELRSRITTLPQDAIELGGTVRDNLAPFLPPEESRDQRQNAINDGAMKTALTKVDLWEFISTKDGLDAEFSTVGLSQGQMQLFCLARAILHNISTGSKLVLIDEATSNVDQDTDRRMQDVIAREFAGCTILTIAHRLETLEDADVIFKMNNGLLQVKNGKMFVE</sequence>
<feature type="transmembrane region" description="Helical" evidence="12">
    <location>
        <begin position="368"/>
        <end position="390"/>
    </location>
</feature>
<dbReference type="GO" id="GO:0140359">
    <property type="term" value="F:ABC-type transporter activity"/>
    <property type="evidence" value="ECO:0007669"/>
    <property type="project" value="InterPro"/>
</dbReference>
<evidence type="ECO:0000256" key="6">
    <source>
        <dbReference type="ARBA" id="ARBA00022741"/>
    </source>
</evidence>
<comment type="subcellular location">
    <subcellularLocation>
        <location evidence="1">Cell membrane</location>
        <topology evidence="1">Multi-pass membrane protein</topology>
    </subcellularLocation>
</comment>
<feature type="transmembrane region" description="Helical" evidence="12">
    <location>
        <begin position="145"/>
        <end position="164"/>
    </location>
</feature>
<dbReference type="Gene3D" id="1.20.1560.10">
    <property type="entry name" value="ABC transporter type 1, transmembrane domain"/>
    <property type="match status" value="2"/>
</dbReference>
<evidence type="ECO:0000256" key="11">
    <source>
        <dbReference type="SAM" id="MobiDB-lite"/>
    </source>
</evidence>
<dbReference type="SUPFAM" id="SSF52540">
    <property type="entry name" value="P-loop containing nucleoside triphosphate hydrolases"/>
    <property type="match status" value="2"/>
</dbReference>
<feature type="compositionally biased region" description="Polar residues" evidence="11">
    <location>
        <begin position="835"/>
        <end position="848"/>
    </location>
</feature>
<dbReference type="SUPFAM" id="SSF90123">
    <property type="entry name" value="ABC transporter transmembrane region"/>
    <property type="match status" value="2"/>
</dbReference>
<dbReference type="Pfam" id="PF00005">
    <property type="entry name" value="ABC_tran"/>
    <property type="match status" value="2"/>
</dbReference>
<dbReference type="OrthoDB" id="6500128at2759"/>
<feature type="transmembrane region" description="Helical" evidence="12">
    <location>
        <begin position="1098"/>
        <end position="1119"/>
    </location>
</feature>
<feature type="transmembrane region" description="Helical" evidence="12">
    <location>
        <begin position="948"/>
        <end position="967"/>
    </location>
</feature>
<evidence type="ECO:0000313" key="15">
    <source>
        <dbReference type="EMBL" id="CEJ89530.1"/>
    </source>
</evidence>
<evidence type="ECO:0000259" key="14">
    <source>
        <dbReference type="PROSITE" id="PS50929"/>
    </source>
</evidence>
<dbReference type="FunFam" id="3.40.50.300:FF:002145">
    <property type="entry name" value="ABC transporter (MsbA subfamily)"/>
    <property type="match status" value="1"/>
</dbReference>
<feature type="transmembrane region" description="Helical" evidence="12">
    <location>
        <begin position="478"/>
        <end position="502"/>
    </location>
</feature>
<keyword evidence="10" id="KW-0325">Glycoprotein</keyword>
<dbReference type="Gene3D" id="3.40.50.300">
    <property type="entry name" value="P-loop containing nucleotide triphosphate hydrolases"/>
    <property type="match status" value="2"/>
</dbReference>
<dbReference type="InterPro" id="IPR036640">
    <property type="entry name" value="ABC1_TM_sf"/>
</dbReference>
<dbReference type="InterPro" id="IPR011527">
    <property type="entry name" value="ABC1_TM_dom"/>
</dbReference>
<dbReference type="PROSITE" id="PS50893">
    <property type="entry name" value="ABC_TRANSPORTER_2"/>
    <property type="match status" value="2"/>
</dbReference>
<dbReference type="EMBL" id="CDHN01000002">
    <property type="protein sequence ID" value="CEJ89530.1"/>
    <property type="molecule type" value="Genomic_DNA"/>
</dbReference>
<evidence type="ECO:0008006" key="17">
    <source>
        <dbReference type="Google" id="ProtNLM"/>
    </source>
</evidence>
<keyword evidence="16" id="KW-1185">Reference proteome</keyword>
<keyword evidence="5 12" id="KW-0812">Transmembrane</keyword>
<reference evidence="15 16" key="1">
    <citation type="journal article" date="2015" name="Genome Announc.">
        <title>Draft Genome Sequence and Gene Annotation of the Entomopathogenic Fungus Verticillium hemipterigenum.</title>
        <authorList>
            <person name="Horn F."/>
            <person name="Habel A."/>
            <person name="Scharf D.H."/>
            <person name="Dworschak J."/>
            <person name="Brakhage A.A."/>
            <person name="Guthke R."/>
            <person name="Hertweck C."/>
            <person name="Linde J."/>
        </authorList>
    </citation>
    <scope>NUCLEOTIDE SEQUENCE [LARGE SCALE GENOMIC DNA]</scope>
</reference>
<feature type="transmembrane region" description="Helical" evidence="12">
    <location>
        <begin position="23"/>
        <end position="42"/>
    </location>
</feature>
<feature type="transmembrane region" description="Helical" evidence="12">
    <location>
        <begin position="913"/>
        <end position="936"/>
    </location>
</feature>
<feature type="transmembrane region" description="Helical" evidence="12">
    <location>
        <begin position="54"/>
        <end position="77"/>
    </location>
</feature>
<dbReference type="Pfam" id="PF24357">
    <property type="entry name" value="TMD0_ABC"/>
    <property type="match status" value="1"/>
</dbReference>
<feature type="transmembrane region" description="Helical" evidence="12">
    <location>
        <begin position="120"/>
        <end position="139"/>
    </location>
</feature>
<dbReference type="GO" id="GO:0016887">
    <property type="term" value="F:ATP hydrolysis activity"/>
    <property type="evidence" value="ECO:0007669"/>
    <property type="project" value="InterPro"/>
</dbReference>
<feature type="transmembrane region" description="Helical" evidence="12">
    <location>
        <begin position="300"/>
        <end position="318"/>
    </location>
</feature>
<dbReference type="GO" id="GO:0005886">
    <property type="term" value="C:plasma membrane"/>
    <property type="evidence" value="ECO:0007669"/>
    <property type="project" value="UniProtKB-SubCell"/>
</dbReference>
<feature type="transmembrane region" description="Helical" evidence="12">
    <location>
        <begin position="987"/>
        <end position="1007"/>
    </location>
</feature>
<dbReference type="InterPro" id="IPR003439">
    <property type="entry name" value="ABC_transporter-like_ATP-bd"/>
</dbReference>
<evidence type="ECO:0000256" key="7">
    <source>
        <dbReference type="ARBA" id="ARBA00022840"/>
    </source>
</evidence>
<keyword evidence="7" id="KW-0067">ATP-binding</keyword>
<feature type="region of interest" description="Disordered" evidence="11">
    <location>
        <begin position="810"/>
        <end position="850"/>
    </location>
</feature>
<keyword evidence="4" id="KW-1003">Cell membrane</keyword>
<feature type="domain" description="ABC transmembrane type-1" evidence="14">
    <location>
        <begin position="874"/>
        <end position="1156"/>
    </location>
</feature>
<dbReference type="GO" id="GO:0005524">
    <property type="term" value="F:ATP binding"/>
    <property type="evidence" value="ECO:0007669"/>
    <property type="project" value="UniProtKB-KW"/>
</dbReference>
<comment type="similarity">
    <text evidence="2">Belongs to the ABC transporter superfamily. ABCC family. Conjugate transporter (TC 3.A.1.208) subfamily.</text>
</comment>
<feature type="transmembrane region" description="Helical" evidence="12">
    <location>
        <begin position="514"/>
        <end position="535"/>
    </location>
</feature>
<dbReference type="InterPro" id="IPR027417">
    <property type="entry name" value="P-loop_NTPase"/>
</dbReference>
<feature type="transmembrane region" description="Helical" evidence="12">
    <location>
        <begin position="396"/>
        <end position="414"/>
    </location>
</feature>
<feature type="transmembrane region" description="Helical" evidence="12">
    <location>
        <begin position="89"/>
        <end position="108"/>
    </location>
</feature>
<keyword evidence="8 12" id="KW-1133">Transmembrane helix</keyword>
<dbReference type="InterPro" id="IPR003593">
    <property type="entry name" value="AAA+_ATPase"/>
</dbReference>
<dbReference type="PROSITE" id="PS00211">
    <property type="entry name" value="ABC_TRANSPORTER_1"/>
    <property type="match status" value="2"/>
</dbReference>
<gene>
    <name evidence="15" type="ORF">VHEMI05371</name>
</gene>
<keyword evidence="3" id="KW-0813">Transport</keyword>
<dbReference type="InterPro" id="IPR056227">
    <property type="entry name" value="TMD0_ABC"/>
</dbReference>
<name>A0A0A1TGG8_9HYPO</name>
<dbReference type="PANTHER" id="PTHR24223">
    <property type="entry name" value="ATP-BINDING CASSETTE SUB-FAMILY C"/>
    <property type="match status" value="1"/>
</dbReference>
<accession>A0A0A1TGG8</accession>
<dbReference type="InterPro" id="IPR050173">
    <property type="entry name" value="ABC_transporter_C-like"/>
</dbReference>
<evidence type="ECO:0000256" key="1">
    <source>
        <dbReference type="ARBA" id="ARBA00004651"/>
    </source>
</evidence>
<dbReference type="Pfam" id="PF00664">
    <property type="entry name" value="ABC_membrane"/>
    <property type="match status" value="2"/>
</dbReference>
<evidence type="ECO:0000313" key="16">
    <source>
        <dbReference type="Proteomes" id="UP000039046"/>
    </source>
</evidence>
<evidence type="ECO:0000256" key="12">
    <source>
        <dbReference type="SAM" id="Phobius"/>
    </source>
</evidence>
<dbReference type="Proteomes" id="UP000039046">
    <property type="component" value="Unassembled WGS sequence"/>
</dbReference>
<evidence type="ECO:0000256" key="3">
    <source>
        <dbReference type="ARBA" id="ARBA00022448"/>
    </source>
</evidence>
<dbReference type="PANTHER" id="PTHR24223:SF399">
    <property type="entry name" value="ABC TRANSPORTER ATNG"/>
    <property type="match status" value="1"/>
</dbReference>
<evidence type="ECO:0000256" key="10">
    <source>
        <dbReference type="ARBA" id="ARBA00023180"/>
    </source>
</evidence>
<proteinExistence type="inferred from homology"/>
<feature type="compositionally biased region" description="Basic and acidic residues" evidence="11">
    <location>
        <begin position="815"/>
        <end position="833"/>
    </location>
</feature>
<feature type="transmembrane region" description="Helical" evidence="12">
    <location>
        <begin position="870"/>
        <end position="893"/>
    </location>
</feature>
<evidence type="ECO:0000256" key="5">
    <source>
        <dbReference type="ARBA" id="ARBA00022692"/>
    </source>
</evidence>
<organism evidence="15 16">
    <name type="scientific">[Torrubiella] hemipterigena</name>
    <dbReference type="NCBI Taxonomy" id="1531966"/>
    <lineage>
        <taxon>Eukaryota</taxon>
        <taxon>Fungi</taxon>
        <taxon>Dikarya</taxon>
        <taxon>Ascomycota</taxon>
        <taxon>Pezizomycotina</taxon>
        <taxon>Sordariomycetes</taxon>
        <taxon>Hypocreomycetidae</taxon>
        <taxon>Hypocreales</taxon>
        <taxon>Clavicipitaceae</taxon>
        <taxon>Clavicipitaceae incertae sedis</taxon>
        <taxon>'Torrubiella' clade</taxon>
    </lineage>
</organism>
<evidence type="ECO:0000259" key="13">
    <source>
        <dbReference type="PROSITE" id="PS50893"/>
    </source>
</evidence>